<dbReference type="Pfam" id="PF01610">
    <property type="entry name" value="DDE_Tnp_ISL3"/>
    <property type="match status" value="1"/>
</dbReference>
<dbReference type="Pfam" id="PF14690">
    <property type="entry name" value="Zn_ribbon_ISL3"/>
    <property type="match status" value="1"/>
</dbReference>
<sequence>MLNLSEFKVIKQEQNNHFYRFTVEKKEMPYMCMQCGSIQFIHEGEDIADNVEFKLHQVKERTVSDISMHGKAVRLVLKHRRFKCSACDGTFYEYLESIERNGKVTKRLVEHIKQLTLKRPFLTIGEEYGISHTSVRRYFLEFVEEKERDRRLIAPRVLGIDEAHLNRTMRGVFTDNENRIMLEMTPDNLKRTVKATIQSMEGYKNIEVATVDMNAGYKYAMNELVPDCYVVVDKFHVIKYAQEALNAIRVQIKNGLPKDERRFLTRDRWVLLRNKEDLEWRDIERRMEWFKRYPLLEKAYWLKEGIRDVYNQSEDKHEALERFAKWESEIPKEFKEFKAIRRTFNNNKQEIFNYFDRPYTNAYTESVNNIIKSVEKAGKGYTFDVLRAKVLYGTHATLKKPKYTEEMEFQPFEKLWGGKFDMEPIRVSPDPEPEFDIVGVDLTTLNEILKRGDF</sequence>
<evidence type="ECO:0000259" key="1">
    <source>
        <dbReference type="Pfam" id="PF01610"/>
    </source>
</evidence>
<evidence type="ECO:0000259" key="2">
    <source>
        <dbReference type="Pfam" id="PF14690"/>
    </source>
</evidence>
<feature type="domain" description="Transposase IS204/IS1001/IS1096/IS1165 DDE" evidence="1">
    <location>
        <begin position="158"/>
        <end position="389"/>
    </location>
</feature>
<gene>
    <name evidence="3" type="ORF">D1B31_16195</name>
</gene>
<comment type="caution">
    <text evidence="3">The sequence shown here is derived from an EMBL/GenBank/DDBJ whole genome shotgun (WGS) entry which is preliminary data.</text>
</comment>
<accession>A0A417YRE0</accession>
<dbReference type="NCBIfam" id="NF033550">
    <property type="entry name" value="transpos_ISL3"/>
    <property type="match status" value="1"/>
</dbReference>
<dbReference type="EMBL" id="QWEG01000010">
    <property type="protein sequence ID" value="RHW37306.1"/>
    <property type="molecule type" value="Genomic_DNA"/>
</dbReference>
<organism evidence="3 4">
    <name type="scientific">Neobacillus notoginsengisoli</name>
    <dbReference type="NCBI Taxonomy" id="1578198"/>
    <lineage>
        <taxon>Bacteria</taxon>
        <taxon>Bacillati</taxon>
        <taxon>Bacillota</taxon>
        <taxon>Bacilli</taxon>
        <taxon>Bacillales</taxon>
        <taxon>Bacillaceae</taxon>
        <taxon>Neobacillus</taxon>
    </lineage>
</organism>
<dbReference type="PANTHER" id="PTHR33498">
    <property type="entry name" value="TRANSPOSASE FOR INSERTION SEQUENCE ELEMENT IS1557"/>
    <property type="match status" value="1"/>
</dbReference>
<protein>
    <submittedName>
        <fullName evidence="3">ISL3 family transposase</fullName>
    </submittedName>
</protein>
<dbReference type="RefSeq" id="WP_118922267.1">
    <property type="nucleotide sequence ID" value="NZ_QWEG01000010.1"/>
</dbReference>
<evidence type="ECO:0000313" key="3">
    <source>
        <dbReference type="EMBL" id="RHW37306.1"/>
    </source>
</evidence>
<dbReference type="InterPro" id="IPR002560">
    <property type="entry name" value="Transposase_DDE"/>
</dbReference>
<feature type="domain" description="Transposase IS204/IS1001/IS1096/IS1165 zinc-finger" evidence="2">
    <location>
        <begin position="53"/>
        <end position="87"/>
    </location>
</feature>
<proteinExistence type="predicted"/>
<name>A0A417YRE0_9BACI</name>
<dbReference type="Proteomes" id="UP000284416">
    <property type="component" value="Unassembled WGS sequence"/>
</dbReference>
<dbReference type="PANTHER" id="PTHR33498:SF1">
    <property type="entry name" value="TRANSPOSASE FOR INSERTION SEQUENCE ELEMENT IS1557"/>
    <property type="match status" value="1"/>
</dbReference>
<dbReference type="InterPro" id="IPR047951">
    <property type="entry name" value="Transpos_ISL3"/>
</dbReference>
<dbReference type="OrthoDB" id="6197054at2"/>
<reference evidence="3 4" key="1">
    <citation type="journal article" date="2017" name="Int. J. Syst. Evol. Microbiol.">
        <title>Bacillus notoginsengisoli sp. nov., a novel bacterium isolated from the rhizosphere of Panax notoginseng.</title>
        <authorList>
            <person name="Zhang M.Y."/>
            <person name="Cheng J."/>
            <person name="Cai Y."/>
            <person name="Zhang T.Y."/>
            <person name="Wu Y.Y."/>
            <person name="Manikprabhu D."/>
            <person name="Li W.J."/>
            <person name="Zhang Y.X."/>
        </authorList>
    </citation>
    <scope>NUCLEOTIDE SEQUENCE [LARGE SCALE GENOMIC DNA]</scope>
    <source>
        <strain evidence="3 4">JCM 30743</strain>
    </source>
</reference>
<evidence type="ECO:0000313" key="4">
    <source>
        <dbReference type="Proteomes" id="UP000284416"/>
    </source>
</evidence>
<dbReference type="AlphaFoldDB" id="A0A417YRE0"/>
<dbReference type="InterPro" id="IPR029261">
    <property type="entry name" value="Transposase_Znf"/>
</dbReference>
<keyword evidence="4" id="KW-1185">Reference proteome</keyword>